<dbReference type="Proteomes" id="UP001220022">
    <property type="component" value="Unassembled WGS sequence"/>
</dbReference>
<dbReference type="SUPFAM" id="SSF46689">
    <property type="entry name" value="Homeodomain-like"/>
    <property type="match status" value="1"/>
</dbReference>
<dbReference type="EMBL" id="JARHTQ010000031">
    <property type="protein sequence ID" value="MDF2260225.1"/>
    <property type="molecule type" value="Genomic_DNA"/>
</dbReference>
<dbReference type="InterPro" id="IPR050109">
    <property type="entry name" value="HTH-type_TetR-like_transc_reg"/>
</dbReference>
<comment type="caution">
    <text evidence="4">The sequence shown here is derived from an EMBL/GenBank/DDBJ whole genome shotgun (WGS) entry which is preliminary data.</text>
</comment>
<gene>
    <name evidence="4" type="ORF">P2L57_32280</name>
</gene>
<proteinExistence type="predicted"/>
<evidence type="ECO:0000256" key="1">
    <source>
        <dbReference type="ARBA" id="ARBA00023015"/>
    </source>
</evidence>
<accession>A0ABT5Z8S9</accession>
<evidence type="ECO:0000313" key="4">
    <source>
        <dbReference type="EMBL" id="MDF2260225.1"/>
    </source>
</evidence>
<keyword evidence="2" id="KW-0238">DNA-binding</keyword>
<reference evidence="4 5" key="1">
    <citation type="submission" date="2023-03" db="EMBL/GenBank/DDBJ databases">
        <title>Draft genome sequence of type strain Streptomyces ferralitis JCM 14344.</title>
        <authorList>
            <person name="Klaysubun C."/>
            <person name="Duangmal K."/>
        </authorList>
    </citation>
    <scope>NUCLEOTIDE SEQUENCE [LARGE SCALE GENOMIC DNA]</scope>
    <source>
        <strain evidence="4 5">JCM 14344</strain>
    </source>
</reference>
<dbReference type="Gene3D" id="1.10.357.10">
    <property type="entry name" value="Tetracycline Repressor, domain 2"/>
    <property type="match status" value="1"/>
</dbReference>
<keyword evidence="1" id="KW-0805">Transcription regulation</keyword>
<dbReference type="PANTHER" id="PTHR30055">
    <property type="entry name" value="HTH-TYPE TRANSCRIPTIONAL REGULATOR RUTR"/>
    <property type="match status" value="1"/>
</dbReference>
<dbReference type="RefSeq" id="WP_275820619.1">
    <property type="nucleotide sequence ID" value="NZ_BAAANM010000036.1"/>
</dbReference>
<dbReference type="PANTHER" id="PTHR30055:SF234">
    <property type="entry name" value="HTH-TYPE TRANSCRIPTIONAL REGULATOR BETI"/>
    <property type="match status" value="1"/>
</dbReference>
<evidence type="ECO:0000313" key="5">
    <source>
        <dbReference type="Proteomes" id="UP001220022"/>
    </source>
</evidence>
<dbReference type="InterPro" id="IPR036271">
    <property type="entry name" value="Tet_transcr_reg_TetR-rel_C_sf"/>
</dbReference>
<sequence length="200" mass="22638">MANAATTRHRPGRPAQINREQIVEAALSAGNLDTLTMRELAARLEVTHSALYRWVKNRDQLFDLISEVMVERILPPDGPHGRYWRPWLAHVAWAMHDQFLAVPGYATRTSRPHRHNAQAFGRLRNEVITAFTNAGVHPDLAEQSWYIFITSVVSWLAAQENPLDLGDSAPRFELFLDTLLRGLPAREPGAERRSAPRHAP</sequence>
<dbReference type="InterPro" id="IPR009057">
    <property type="entry name" value="Homeodomain-like_sf"/>
</dbReference>
<keyword evidence="5" id="KW-1185">Reference proteome</keyword>
<evidence type="ECO:0000256" key="2">
    <source>
        <dbReference type="ARBA" id="ARBA00023125"/>
    </source>
</evidence>
<name>A0ABT5Z8S9_9ACTN</name>
<evidence type="ECO:0000256" key="3">
    <source>
        <dbReference type="ARBA" id="ARBA00023163"/>
    </source>
</evidence>
<keyword evidence="3" id="KW-0804">Transcription</keyword>
<dbReference type="SUPFAM" id="SSF48498">
    <property type="entry name" value="Tetracyclin repressor-like, C-terminal domain"/>
    <property type="match status" value="1"/>
</dbReference>
<organism evidence="4 5">
    <name type="scientific">Streptantibioticus ferralitis</name>
    <dbReference type="NCBI Taxonomy" id="236510"/>
    <lineage>
        <taxon>Bacteria</taxon>
        <taxon>Bacillati</taxon>
        <taxon>Actinomycetota</taxon>
        <taxon>Actinomycetes</taxon>
        <taxon>Kitasatosporales</taxon>
        <taxon>Streptomycetaceae</taxon>
        <taxon>Streptantibioticus</taxon>
    </lineage>
</organism>
<protein>
    <submittedName>
        <fullName evidence="4">TetR family transcriptional regulator</fullName>
    </submittedName>
</protein>